<name>A0A8J5H3P6_ZINOF</name>
<dbReference type="Pfam" id="PF02475">
    <property type="entry name" value="TRM5-TYW2_MTfase"/>
    <property type="match status" value="1"/>
</dbReference>
<dbReference type="Gene3D" id="3.30.300.110">
    <property type="entry name" value="Met-10+ protein-like domains"/>
    <property type="match status" value="1"/>
</dbReference>
<dbReference type="Proteomes" id="UP000734854">
    <property type="component" value="Unassembled WGS sequence"/>
</dbReference>
<dbReference type="InterPro" id="IPR056744">
    <property type="entry name" value="TRM5/TYW2-like_N"/>
</dbReference>
<dbReference type="InterPro" id="IPR030382">
    <property type="entry name" value="MeTrfase_TRM5/TYW2"/>
</dbReference>
<comment type="similarity">
    <text evidence="1">Belongs to the class I-like SAM-binding methyltransferase superfamily. TRM5/TYW2 family.</text>
</comment>
<dbReference type="GO" id="GO:0052906">
    <property type="term" value="F:tRNA (guanine(37)-N1)-methyltransferase activity"/>
    <property type="evidence" value="ECO:0007669"/>
    <property type="project" value="UniProtKB-EC"/>
</dbReference>
<dbReference type="PANTHER" id="PTHR23245">
    <property type="entry name" value="TRNA METHYLTRANSFERASE"/>
    <property type="match status" value="1"/>
</dbReference>
<feature type="domain" description="SAM-dependent methyltransferase TRM5/TYW2-type" evidence="8">
    <location>
        <begin position="366"/>
        <end position="585"/>
    </location>
</feature>
<dbReference type="PROSITE" id="PS51684">
    <property type="entry name" value="SAM_MT_TRM5_TYW2"/>
    <property type="match status" value="1"/>
</dbReference>
<dbReference type="GO" id="GO:0002939">
    <property type="term" value="P:tRNA N1-guanine methylation"/>
    <property type="evidence" value="ECO:0007669"/>
    <property type="project" value="TreeGrafter"/>
</dbReference>
<proteinExistence type="inferred from homology"/>
<keyword evidence="5" id="KW-0949">S-adenosyl-L-methionine</keyword>
<evidence type="ECO:0000256" key="2">
    <source>
        <dbReference type="ARBA" id="ARBA00022490"/>
    </source>
</evidence>
<dbReference type="FunFam" id="3.30.300.110:FF:000001">
    <property type="entry name" value="tRNA (guanine(37)-N1)-methyltransferase"/>
    <property type="match status" value="1"/>
</dbReference>
<dbReference type="EMBL" id="JACMSC010000007">
    <property type="protein sequence ID" value="KAG6515758.1"/>
    <property type="molecule type" value="Genomic_DNA"/>
</dbReference>
<dbReference type="SUPFAM" id="SSF53335">
    <property type="entry name" value="S-adenosyl-L-methionine-dependent methyltransferases"/>
    <property type="match status" value="1"/>
</dbReference>
<evidence type="ECO:0000256" key="3">
    <source>
        <dbReference type="ARBA" id="ARBA00022603"/>
    </source>
</evidence>
<comment type="caution">
    <text evidence="9">The sequence shown here is derived from an EMBL/GenBank/DDBJ whole genome shotgun (WGS) entry which is preliminary data.</text>
</comment>
<organism evidence="9 10">
    <name type="scientific">Zingiber officinale</name>
    <name type="common">Ginger</name>
    <name type="synonym">Amomum zingiber</name>
    <dbReference type="NCBI Taxonomy" id="94328"/>
    <lineage>
        <taxon>Eukaryota</taxon>
        <taxon>Viridiplantae</taxon>
        <taxon>Streptophyta</taxon>
        <taxon>Embryophyta</taxon>
        <taxon>Tracheophyta</taxon>
        <taxon>Spermatophyta</taxon>
        <taxon>Magnoliopsida</taxon>
        <taxon>Liliopsida</taxon>
        <taxon>Zingiberales</taxon>
        <taxon>Zingiberaceae</taxon>
        <taxon>Zingiber</taxon>
    </lineage>
</organism>
<dbReference type="InterPro" id="IPR056743">
    <property type="entry name" value="TRM5-TYW2-like_MTfase"/>
</dbReference>
<evidence type="ECO:0000313" key="9">
    <source>
        <dbReference type="EMBL" id="KAG6515758.1"/>
    </source>
</evidence>
<dbReference type="GO" id="GO:0005739">
    <property type="term" value="C:mitochondrion"/>
    <property type="evidence" value="ECO:0007669"/>
    <property type="project" value="GOC"/>
</dbReference>
<dbReference type="AlphaFoldDB" id="A0A8J5H3P6"/>
<dbReference type="InterPro" id="IPR029063">
    <property type="entry name" value="SAM-dependent_MTases_sf"/>
</dbReference>
<dbReference type="Gene3D" id="3.40.50.150">
    <property type="entry name" value="Vaccinia Virus protein VP39"/>
    <property type="match status" value="1"/>
</dbReference>
<keyword evidence="6" id="KW-0819">tRNA processing</keyword>
<keyword evidence="3" id="KW-0489">Methyltransferase</keyword>
<dbReference type="Pfam" id="PF25133">
    <property type="entry name" value="TYW2_N_2"/>
    <property type="match status" value="1"/>
</dbReference>
<evidence type="ECO:0000256" key="6">
    <source>
        <dbReference type="ARBA" id="ARBA00022694"/>
    </source>
</evidence>
<keyword evidence="10" id="KW-1185">Reference proteome</keyword>
<gene>
    <name evidence="9" type="ORF">ZIOFF_026187</name>
</gene>
<evidence type="ECO:0000256" key="1">
    <source>
        <dbReference type="ARBA" id="ARBA00009775"/>
    </source>
</evidence>
<evidence type="ECO:0000256" key="4">
    <source>
        <dbReference type="ARBA" id="ARBA00022679"/>
    </source>
</evidence>
<keyword evidence="4" id="KW-0808">Transferase</keyword>
<protein>
    <recommendedName>
        <fullName evidence="8">SAM-dependent methyltransferase TRM5/TYW2-type domain-containing protein</fullName>
    </recommendedName>
</protein>
<evidence type="ECO:0000256" key="7">
    <source>
        <dbReference type="ARBA" id="ARBA00047783"/>
    </source>
</evidence>
<keyword evidence="2" id="KW-0963">Cytoplasm</keyword>
<evidence type="ECO:0000259" key="8">
    <source>
        <dbReference type="PROSITE" id="PS51684"/>
    </source>
</evidence>
<sequence>MMKKRMCCCSLAALRTHKPLPFPFYISLSLSVVAAASPRRRLSKFFSPSSSLNAVLSIAADDYRPPSSFHCGPSLRRGHLPESPPLSLNHSSEDGDGGVIEKAKFCRVFDVAALRVPVEECAALESHLRGHLLNWPCVRNIARVPGDDLDLGIQRLLREGEGDGGARLDSLAARVDGRADVETAALSPVLYREKLAKEFNCSGFLKFRNLAKLSRPKKKKKKLNSKDGGDLARKNLEKNDFYVVKMIGEEKDEGDLSGLLSEDFKGRRWRGLTRLLLLDEKYAKKGVSELPEAIKVPMIPFFWTWDMQTQIKMTSEQAVLNGNTFHSRSSSFELVQCQLTLFYDYWSMSELLEALLPEGLIVPTGFETIGHIAHLNLRDEHLPFRKLIAQIVLDKNRPKIQTVVNKMDAIQNEYRTMQLEVLVGNHSLVTTVVENGFVFKLISEKFIGILSWQLRDNDLSAVSQDLMSYPFLQQVKCVFANDLNPNAVEYLERNIVLNKLERKVEVFNMEGRRFIAAMFTTQLRYSITQVVMNLPNDATEFLDAFRGVFRNTPTSARTLPKIHVYGFSKAQNPEYDFQERINVAL</sequence>
<dbReference type="PANTHER" id="PTHR23245:SF43">
    <property type="entry name" value="TRNA (GUANINE(37)-N1)-METHYLTRANSFERASE 2"/>
    <property type="match status" value="1"/>
</dbReference>
<evidence type="ECO:0000256" key="5">
    <source>
        <dbReference type="ARBA" id="ARBA00022691"/>
    </source>
</evidence>
<accession>A0A8J5H3P6</accession>
<evidence type="ECO:0000313" key="10">
    <source>
        <dbReference type="Proteomes" id="UP000734854"/>
    </source>
</evidence>
<comment type="catalytic activity">
    <reaction evidence="7">
        <text>guanosine(37) in tRNA + S-adenosyl-L-methionine = N(1)-methylguanosine(37) in tRNA + S-adenosyl-L-homocysteine + H(+)</text>
        <dbReference type="Rhea" id="RHEA:36899"/>
        <dbReference type="Rhea" id="RHEA-COMP:10145"/>
        <dbReference type="Rhea" id="RHEA-COMP:10147"/>
        <dbReference type="ChEBI" id="CHEBI:15378"/>
        <dbReference type="ChEBI" id="CHEBI:57856"/>
        <dbReference type="ChEBI" id="CHEBI:59789"/>
        <dbReference type="ChEBI" id="CHEBI:73542"/>
        <dbReference type="ChEBI" id="CHEBI:74269"/>
        <dbReference type="EC" id="2.1.1.228"/>
    </reaction>
</comment>
<reference evidence="9 10" key="1">
    <citation type="submission" date="2020-08" db="EMBL/GenBank/DDBJ databases">
        <title>Plant Genome Project.</title>
        <authorList>
            <person name="Zhang R.-G."/>
        </authorList>
    </citation>
    <scope>NUCLEOTIDE SEQUENCE [LARGE SCALE GENOMIC DNA]</scope>
    <source>
        <tissue evidence="9">Rhizome</tissue>
    </source>
</reference>
<dbReference type="GO" id="GO:0070901">
    <property type="term" value="P:mitochondrial tRNA methylation"/>
    <property type="evidence" value="ECO:0007669"/>
    <property type="project" value="UniProtKB-ARBA"/>
</dbReference>